<name>A0AAP0EHR6_9MAGN</name>
<protein>
    <submittedName>
        <fullName evidence="1">Uncharacterized protein</fullName>
    </submittedName>
</protein>
<evidence type="ECO:0000313" key="1">
    <source>
        <dbReference type="EMBL" id="KAK9093529.1"/>
    </source>
</evidence>
<dbReference type="EMBL" id="JBBNAF010000012">
    <property type="protein sequence ID" value="KAK9093529.1"/>
    <property type="molecule type" value="Genomic_DNA"/>
</dbReference>
<organism evidence="1 2">
    <name type="scientific">Stephania yunnanensis</name>
    <dbReference type="NCBI Taxonomy" id="152371"/>
    <lineage>
        <taxon>Eukaryota</taxon>
        <taxon>Viridiplantae</taxon>
        <taxon>Streptophyta</taxon>
        <taxon>Embryophyta</taxon>
        <taxon>Tracheophyta</taxon>
        <taxon>Spermatophyta</taxon>
        <taxon>Magnoliopsida</taxon>
        <taxon>Ranunculales</taxon>
        <taxon>Menispermaceae</taxon>
        <taxon>Menispermoideae</taxon>
        <taxon>Cissampelideae</taxon>
        <taxon>Stephania</taxon>
    </lineage>
</organism>
<dbReference type="Proteomes" id="UP001420932">
    <property type="component" value="Unassembled WGS sequence"/>
</dbReference>
<evidence type="ECO:0000313" key="2">
    <source>
        <dbReference type="Proteomes" id="UP001420932"/>
    </source>
</evidence>
<proteinExistence type="predicted"/>
<sequence>MGSICTAYFWDSFQCNSSSLSLNVESKTNNESALQTKLPSRRMSSPRPDVCQLIDWIGTTKVVALGLVASAEAKALADHVPLSPQTLVVWLDFAVNPKALVWRPTSDINS</sequence>
<keyword evidence="2" id="KW-1185">Reference proteome</keyword>
<comment type="caution">
    <text evidence="1">The sequence shown here is derived from an EMBL/GenBank/DDBJ whole genome shotgun (WGS) entry which is preliminary data.</text>
</comment>
<reference evidence="1 2" key="1">
    <citation type="submission" date="2024-01" db="EMBL/GenBank/DDBJ databases">
        <title>Genome assemblies of Stephania.</title>
        <authorList>
            <person name="Yang L."/>
        </authorList>
    </citation>
    <scope>NUCLEOTIDE SEQUENCE [LARGE SCALE GENOMIC DNA]</scope>
    <source>
        <strain evidence="1">YNDBR</strain>
        <tissue evidence="1">Leaf</tissue>
    </source>
</reference>
<accession>A0AAP0EHR6</accession>
<dbReference type="AlphaFoldDB" id="A0AAP0EHR6"/>
<gene>
    <name evidence="1" type="ORF">Syun_028440</name>
</gene>